<dbReference type="InterPro" id="IPR050238">
    <property type="entry name" value="DNA_Rep/Repair_Clamp_Loader"/>
</dbReference>
<comment type="subcellular location">
    <subcellularLocation>
        <location evidence="1">Nucleus</location>
    </subcellularLocation>
</comment>
<dbReference type="InterPro" id="IPR013748">
    <property type="entry name" value="Rep_factorC_C"/>
</dbReference>
<protein>
    <submittedName>
        <fullName evidence="8">Replication factor C</fullName>
    </submittedName>
</protein>
<keyword evidence="5" id="KW-0067">ATP-binding</keyword>
<dbReference type="GO" id="GO:0006271">
    <property type="term" value="P:DNA strand elongation involved in DNA replication"/>
    <property type="evidence" value="ECO:0007669"/>
    <property type="project" value="UniProtKB-ARBA"/>
</dbReference>
<keyword evidence="4" id="KW-0547">Nucleotide-binding</keyword>
<dbReference type="GO" id="GO:0006281">
    <property type="term" value="P:DNA repair"/>
    <property type="evidence" value="ECO:0007669"/>
    <property type="project" value="TreeGrafter"/>
</dbReference>
<dbReference type="GO" id="GO:0031391">
    <property type="term" value="C:Elg1 RFC-like complex"/>
    <property type="evidence" value="ECO:0007669"/>
    <property type="project" value="UniProtKB-ARBA"/>
</dbReference>
<dbReference type="PANTHER" id="PTHR11669:SF9">
    <property type="entry name" value="REPLICATION FACTOR C SUBUNIT 5"/>
    <property type="match status" value="1"/>
</dbReference>
<organism evidence="8 9">
    <name type="scientific">Mitosporidium daphniae</name>
    <dbReference type="NCBI Taxonomy" id="1485682"/>
    <lineage>
        <taxon>Eukaryota</taxon>
        <taxon>Fungi</taxon>
        <taxon>Fungi incertae sedis</taxon>
        <taxon>Microsporidia</taxon>
        <taxon>Mitosporidium</taxon>
    </lineage>
</organism>
<evidence type="ECO:0000256" key="1">
    <source>
        <dbReference type="ARBA" id="ARBA00004123"/>
    </source>
</evidence>
<evidence type="ECO:0000259" key="7">
    <source>
        <dbReference type="SMART" id="SM00382"/>
    </source>
</evidence>
<dbReference type="SMART" id="SM00382">
    <property type="entry name" value="AAA"/>
    <property type="match status" value="1"/>
</dbReference>
<dbReference type="CDD" id="cd00009">
    <property type="entry name" value="AAA"/>
    <property type="match status" value="1"/>
</dbReference>
<dbReference type="VEuPathDB" id="MicrosporidiaDB:DI09_31p140"/>
<evidence type="ECO:0000313" key="9">
    <source>
        <dbReference type="Proteomes" id="UP000029725"/>
    </source>
</evidence>
<dbReference type="HOGENOM" id="CLU_042324_2_1_1"/>
<dbReference type="GO" id="GO:0005663">
    <property type="term" value="C:DNA replication factor C complex"/>
    <property type="evidence" value="ECO:0007669"/>
    <property type="project" value="TreeGrafter"/>
</dbReference>
<dbReference type="Gene3D" id="3.40.50.300">
    <property type="entry name" value="P-loop containing nucleotide triphosphate hydrolases"/>
    <property type="match status" value="1"/>
</dbReference>
<dbReference type="Proteomes" id="UP000029725">
    <property type="component" value="Unassembled WGS sequence"/>
</dbReference>
<dbReference type="AlphaFoldDB" id="A0A098VR89"/>
<accession>A0A098VR89</accession>
<name>A0A098VR89_9MICR</name>
<dbReference type="GO" id="GO:0003689">
    <property type="term" value="F:DNA clamp loader activity"/>
    <property type="evidence" value="ECO:0007669"/>
    <property type="project" value="TreeGrafter"/>
</dbReference>
<evidence type="ECO:0000256" key="4">
    <source>
        <dbReference type="ARBA" id="ARBA00022741"/>
    </source>
</evidence>
<evidence type="ECO:0000256" key="3">
    <source>
        <dbReference type="ARBA" id="ARBA00022705"/>
    </source>
</evidence>
<dbReference type="InterPro" id="IPR008921">
    <property type="entry name" value="DNA_pol3_clamp-load_cplx_C"/>
</dbReference>
<evidence type="ECO:0000256" key="2">
    <source>
        <dbReference type="ARBA" id="ARBA00005378"/>
    </source>
</evidence>
<dbReference type="FunFam" id="3.40.50.300:FF:000952">
    <property type="entry name" value="Replication factor C subunit 2"/>
    <property type="match status" value="1"/>
</dbReference>
<dbReference type="EMBL" id="JMKJ01000244">
    <property type="protein sequence ID" value="KGG51563.1"/>
    <property type="molecule type" value="Genomic_DNA"/>
</dbReference>
<dbReference type="GO" id="GO:0016887">
    <property type="term" value="F:ATP hydrolysis activity"/>
    <property type="evidence" value="ECO:0007669"/>
    <property type="project" value="InterPro"/>
</dbReference>
<dbReference type="SUPFAM" id="SSF48019">
    <property type="entry name" value="post-AAA+ oligomerization domain-like"/>
    <property type="match status" value="1"/>
</dbReference>
<dbReference type="InterPro" id="IPR027417">
    <property type="entry name" value="P-loop_NTPase"/>
</dbReference>
<dbReference type="CDD" id="cd18140">
    <property type="entry name" value="HLD_clamp_RFC"/>
    <property type="match status" value="1"/>
</dbReference>
<comment type="similarity">
    <text evidence="2">Belongs to the activator 1 small subunits family.</text>
</comment>
<keyword evidence="3" id="KW-0235">DNA replication</keyword>
<dbReference type="Pfam" id="PF08542">
    <property type="entry name" value="Rep_fac_C"/>
    <property type="match status" value="1"/>
</dbReference>
<evidence type="ECO:0000313" key="8">
    <source>
        <dbReference type="EMBL" id="KGG51563.1"/>
    </source>
</evidence>
<dbReference type="Gene3D" id="1.20.272.10">
    <property type="match status" value="1"/>
</dbReference>
<dbReference type="InterPro" id="IPR047854">
    <property type="entry name" value="RFC_lid"/>
</dbReference>
<dbReference type="GO" id="GO:0005634">
    <property type="term" value="C:nucleus"/>
    <property type="evidence" value="ECO:0007669"/>
    <property type="project" value="UniProtKB-SubCell"/>
</dbReference>
<keyword evidence="9" id="KW-1185">Reference proteome</keyword>
<reference evidence="8 9" key="1">
    <citation type="submission" date="2014-04" db="EMBL/GenBank/DDBJ databases">
        <title>A new species of microsporidia sheds light on the evolution of extreme parasitism.</title>
        <authorList>
            <person name="Haag K.L."/>
            <person name="James T.Y."/>
            <person name="Larsson R."/>
            <person name="Schaer T.M."/>
            <person name="Refardt D."/>
            <person name="Pombert J.-F."/>
            <person name="Ebert D."/>
        </authorList>
    </citation>
    <scope>NUCLEOTIDE SEQUENCE [LARGE SCALE GENOMIC DNA]</scope>
    <source>
        <strain evidence="8 9">UGP3</strain>
        <tissue evidence="8">Spores</tissue>
    </source>
</reference>
<dbReference type="RefSeq" id="XP_013237990.1">
    <property type="nucleotide sequence ID" value="XM_013382536.1"/>
</dbReference>
<dbReference type="InterPro" id="IPR003593">
    <property type="entry name" value="AAA+_ATPase"/>
</dbReference>
<dbReference type="SUPFAM" id="SSF52540">
    <property type="entry name" value="P-loop containing nucleoside triphosphate hydrolases"/>
    <property type="match status" value="1"/>
</dbReference>
<dbReference type="PANTHER" id="PTHR11669">
    <property type="entry name" value="REPLICATION FACTOR C / DNA POLYMERASE III GAMMA-TAU SUBUNIT"/>
    <property type="match status" value="1"/>
</dbReference>
<sequence>MAHSSTSLPWVEKYRPSSMEDMAQQGSSLKTISTLIESGRLPHLLFYGPPGTGKTTAVQAIIRRLFGSLCESNVLEVCLFGPNRLRQLNASDERGIDVVRNQIKSFVSSRNMFRDSNCSLKIVILDEADAMTNAAQDALRRIIEKYVQHARFFIICNDIGKVSGAIQSRCMLFRFAPLLPEQMMHRLEHVIESEKLTVTSDGKTAILNLSAGDMRKVFNILQVSLFCSFHGKSASASFAIIDEAVVCKCCGVPNSSQICMLLEKLLNSDYFVSYSYLRDMIREKGYCTLDIIRTLSEILLGYDLPPLIFSHLIERLAYLEFSASSGIPECIQIANLVGSFQAARTLL</sequence>
<dbReference type="InterPro" id="IPR003959">
    <property type="entry name" value="ATPase_AAA_core"/>
</dbReference>
<gene>
    <name evidence="8" type="ORF">DI09_31p140</name>
</gene>
<dbReference type="GO" id="GO:0003677">
    <property type="term" value="F:DNA binding"/>
    <property type="evidence" value="ECO:0007669"/>
    <property type="project" value="InterPro"/>
</dbReference>
<dbReference type="Pfam" id="PF00004">
    <property type="entry name" value="AAA"/>
    <property type="match status" value="1"/>
</dbReference>
<comment type="caution">
    <text evidence="8">The sequence shown here is derived from an EMBL/GenBank/DDBJ whole genome shotgun (WGS) entry which is preliminary data.</text>
</comment>
<dbReference type="GeneID" id="25259544"/>
<dbReference type="GO" id="GO:0005524">
    <property type="term" value="F:ATP binding"/>
    <property type="evidence" value="ECO:0007669"/>
    <property type="project" value="UniProtKB-KW"/>
</dbReference>
<feature type="domain" description="AAA+ ATPase" evidence="7">
    <location>
        <begin position="40"/>
        <end position="197"/>
    </location>
</feature>
<dbReference type="Gene3D" id="1.10.8.60">
    <property type="match status" value="1"/>
</dbReference>
<evidence type="ECO:0000256" key="6">
    <source>
        <dbReference type="ARBA" id="ARBA00023242"/>
    </source>
</evidence>
<proteinExistence type="inferred from homology"/>
<evidence type="ECO:0000256" key="5">
    <source>
        <dbReference type="ARBA" id="ARBA00022840"/>
    </source>
</evidence>
<dbReference type="OrthoDB" id="4199794at2759"/>
<keyword evidence="6" id="KW-0539">Nucleus</keyword>